<evidence type="ECO:0000313" key="3">
    <source>
        <dbReference type="Proteomes" id="UP000194236"/>
    </source>
</evidence>
<dbReference type="Proteomes" id="UP000194236">
    <property type="component" value="Unassembled WGS sequence"/>
</dbReference>
<gene>
    <name evidence="2" type="ORF">BLA29_014617</name>
</gene>
<dbReference type="EMBL" id="MUJZ01031562">
    <property type="protein sequence ID" value="OTF77644.1"/>
    <property type="molecule type" value="Genomic_DNA"/>
</dbReference>
<evidence type="ECO:0000256" key="1">
    <source>
        <dbReference type="SAM" id="MobiDB-lite"/>
    </source>
</evidence>
<protein>
    <submittedName>
        <fullName evidence="2">Uncharacterized protein</fullName>
    </submittedName>
</protein>
<dbReference type="AlphaFoldDB" id="A0A1Y3BC92"/>
<dbReference type="OrthoDB" id="205623at2759"/>
<proteinExistence type="predicted"/>
<keyword evidence="3" id="KW-1185">Reference proteome</keyword>
<evidence type="ECO:0000313" key="2">
    <source>
        <dbReference type="EMBL" id="OTF77644.1"/>
    </source>
</evidence>
<dbReference type="Gene3D" id="3.40.50.300">
    <property type="entry name" value="P-loop containing nucleotide triphosphate hydrolases"/>
    <property type="match status" value="1"/>
</dbReference>
<organism evidence="2 3">
    <name type="scientific">Euroglyphus maynei</name>
    <name type="common">Mayne's house dust mite</name>
    <dbReference type="NCBI Taxonomy" id="6958"/>
    <lineage>
        <taxon>Eukaryota</taxon>
        <taxon>Metazoa</taxon>
        <taxon>Ecdysozoa</taxon>
        <taxon>Arthropoda</taxon>
        <taxon>Chelicerata</taxon>
        <taxon>Arachnida</taxon>
        <taxon>Acari</taxon>
        <taxon>Acariformes</taxon>
        <taxon>Sarcoptiformes</taxon>
        <taxon>Astigmata</taxon>
        <taxon>Psoroptidia</taxon>
        <taxon>Analgoidea</taxon>
        <taxon>Pyroglyphidae</taxon>
        <taxon>Pyroglyphinae</taxon>
        <taxon>Euroglyphus</taxon>
    </lineage>
</organism>
<name>A0A1Y3BC92_EURMA</name>
<sequence length="96" mass="11218">MVIYKGYKFPGDAMNKRVLENIEDFNVREDDIYLIAYPANGIHLLEDIVQALLQKHFEKKNLQQQETNKTKENDENQVNQNHDDCDKQQAPQITVA</sequence>
<feature type="region of interest" description="Disordered" evidence="1">
    <location>
        <begin position="63"/>
        <end position="96"/>
    </location>
</feature>
<reference evidence="2 3" key="1">
    <citation type="submission" date="2017-03" db="EMBL/GenBank/DDBJ databases">
        <title>Genome Survey of Euroglyphus maynei.</title>
        <authorList>
            <person name="Arlian L.G."/>
            <person name="Morgan M.S."/>
            <person name="Rider S.D."/>
        </authorList>
    </citation>
    <scope>NUCLEOTIDE SEQUENCE [LARGE SCALE GENOMIC DNA]</scope>
    <source>
        <strain evidence="2">Arlian Lab</strain>
        <tissue evidence="2">Whole body</tissue>
    </source>
</reference>
<accession>A0A1Y3BC92</accession>
<comment type="caution">
    <text evidence="2">The sequence shown here is derived from an EMBL/GenBank/DDBJ whole genome shotgun (WGS) entry which is preliminary data.</text>
</comment>
<feature type="non-terminal residue" evidence="2">
    <location>
        <position position="96"/>
    </location>
</feature>
<dbReference type="InterPro" id="IPR027417">
    <property type="entry name" value="P-loop_NTPase"/>
</dbReference>